<gene>
    <name evidence="1" type="ORF">SVIM_LOCUS156221</name>
</gene>
<dbReference type="InterPro" id="IPR005024">
    <property type="entry name" value="Snf7_fam"/>
</dbReference>
<dbReference type="AlphaFoldDB" id="A0A6N2KYL3"/>
<organism evidence="1">
    <name type="scientific">Salix viminalis</name>
    <name type="common">Common osier</name>
    <name type="synonym">Basket willow</name>
    <dbReference type="NCBI Taxonomy" id="40686"/>
    <lineage>
        <taxon>Eukaryota</taxon>
        <taxon>Viridiplantae</taxon>
        <taxon>Streptophyta</taxon>
        <taxon>Embryophyta</taxon>
        <taxon>Tracheophyta</taxon>
        <taxon>Spermatophyta</taxon>
        <taxon>Magnoliopsida</taxon>
        <taxon>eudicotyledons</taxon>
        <taxon>Gunneridae</taxon>
        <taxon>Pentapetalae</taxon>
        <taxon>rosids</taxon>
        <taxon>fabids</taxon>
        <taxon>Malpighiales</taxon>
        <taxon>Salicaceae</taxon>
        <taxon>Saliceae</taxon>
        <taxon>Salix</taxon>
    </lineage>
</organism>
<proteinExistence type="predicted"/>
<name>A0A6N2KYL3_SALVM</name>
<accession>A0A6N2KYL3</accession>
<dbReference type="Pfam" id="PF03357">
    <property type="entry name" value="Snf7"/>
    <property type="match status" value="1"/>
</dbReference>
<dbReference type="PANTHER" id="PTHR10476">
    <property type="entry name" value="CHARGED MULTIVESICULAR BODY PROTEIN"/>
    <property type="match status" value="1"/>
</dbReference>
<protein>
    <submittedName>
        <fullName evidence="1">Uncharacterized protein</fullName>
    </submittedName>
</protein>
<sequence length="86" mass="9914">MQEFERQNEKIEMVTEVMGDAIDDALEGHEEEEETEELVSQVLDEIRIGVNQEVSVGYRWFERDHVGLPNDLFICCVGSLQLESQV</sequence>
<reference evidence="1" key="1">
    <citation type="submission" date="2019-03" db="EMBL/GenBank/DDBJ databases">
        <authorList>
            <person name="Mank J."/>
            <person name="Almeida P."/>
        </authorList>
    </citation>
    <scope>NUCLEOTIDE SEQUENCE</scope>
    <source>
        <strain evidence="1">78183</strain>
    </source>
</reference>
<evidence type="ECO:0000313" key="1">
    <source>
        <dbReference type="EMBL" id="VFU33681.1"/>
    </source>
</evidence>
<dbReference type="Gene3D" id="6.10.140.1230">
    <property type="match status" value="1"/>
</dbReference>
<dbReference type="EMBL" id="CAADRP010000924">
    <property type="protein sequence ID" value="VFU33681.1"/>
    <property type="molecule type" value="Genomic_DNA"/>
</dbReference>
<dbReference type="GO" id="GO:0007034">
    <property type="term" value="P:vacuolar transport"/>
    <property type="evidence" value="ECO:0007669"/>
    <property type="project" value="InterPro"/>
</dbReference>